<dbReference type="AlphaFoldDB" id="A0A0G4FM05"/>
<accession>A0A0G4FM05</accession>
<dbReference type="VEuPathDB" id="CryptoDB:Cvel_3505"/>
<dbReference type="EMBL" id="CDMZ01000474">
    <property type="protein sequence ID" value="CEM15064.1"/>
    <property type="molecule type" value="Genomic_DNA"/>
</dbReference>
<feature type="region of interest" description="Disordered" evidence="1">
    <location>
        <begin position="110"/>
        <end position="140"/>
    </location>
</feature>
<sequence>MLCFPQSACRSNDELNYFSAPLPGAAQTLISGPAPWGVAPEHHGHQMGYPDQATPYGGITPATTFTALGPAQRNSAMSVVQPGAYRGLSQSQGGEMLPFAAAYDQGQYYSSQQQQQQYQQEQQGLPTARDRDGGSVPEKKKKCCFCS</sequence>
<gene>
    <name evidence="2" type="ORF">Cvel_3505</name>
</gene>
<organism evidence="2">
    <name type="scientific">Chromera velia CCMP2878</name>
    <dbReference type="NCBI Taxonomy" id="1169474"/>
    <lineage>
        <taxon>Eukaryota</taxon>
        <taxon>Sar</taxon>
        <taxon>Alveolata</taxon>
        <taxon>Colpodellida</taxon>
        <taxon>Chromeraceae</taxon>
        <taxon>Chromera</taxon>
    </lineage>
</organism>
<proteinExistence type="predicted"/>
<evidence type="ECO:0000313" key="2">
    <source>
        <dbReference type="EMBL" id="CEM15064.1"/>
    </source>
</evidence>
<feature type="compositionally biased region" description="Low complexity" evidence="1">
    <location>
        <begin position="110"/>
        <end position="124"/>
    </location>
</feature>
<protein>
    <submittedName>
        <fullName evidence="2">Uncharacterized protein</fullName>
    </submittedName>
</protein>
<reference evidence="2" key="1">
    <citation type="submission" date="2014-11" db="EMBL/GenBank/DDBJ databases">
        <authorList>
            <person name="Otto D Thomas"/>
            <person name="Naeem Raeece"/>
        </authorList>
    </citation>
    <scope>NUCLEOTIDE SEQUENCE</scope>
</reference>
<evidence type="ECO:0000256" key="1">
    <source>
        <dbReference type="SAM" id="MobiDB-lite"/>
    </source>
</evidence>
<name>A0A0G4FM05_9ALVE</name>